<dbReference type="NCBIfam" id="TIGR02395">
    <property type="entry name" value="rpoN_sigma"/>
    <property type="match status" value="1"/>
</dbReference>
<evidence type="ECO:0000256" key="1">
    <source>
        <dbReference type="ARBA" id="ARBA00008798"/>
    </source>
</evidence>
<keyword evidence="8" id="KW-0804">Transcription</keyword>
<keyword evidence="4" id="KW-0548">Nucleotidyltransferase</keyword>
<evidence type="ECO:0000256" key="8">
    <source>
        <dbReference type="ARBA" id="ARBA00023163"/>
    </source>
</evidence>
<evidence type="ECO:0000259" key="10">
    <source>
        <dbReference type="Pfam" id="PF04963"/>
    </source>
</evidence>
<dbReference type="InterPro" id="IPR007634">
    <property type="entry name" value="RNA_pol_sigma_54_DNA-bd"/>
</dbReference>
<dbReference type="AlphaFoldDB" id="A0AAV4LBU3"/>
<dbReference type="InterPro" id="IPR038709">
    <property type="entry name" value="RpoN_core-bd_sf"/>
</dbReference>
<dbReference type="PROSITE" id="PS00717">
    <property type="entry name" value="SIGMA54_1"/>
    <property type="match status" value="1"/>
</dbReference>
<dbReference type="PROSITE" id="PS00718">
    <property type="entry name" value="SIGMA54_2"/>
    <property type="match status" value="1"/>
</dbReference>
<keyword evidence="3" id="KW-0808">Transferase</keyword>
<dbReference type="Gene3D" id="1.10.10.1330">
    <property type="entry name" value="RNA polymerase sigma-54 factor, core-binding domain"/>
    <property type="match status" value="1"/>
</dbReference>
<dbReference type="GO" id="GO:0001216">
    <property type="term" value="F:DNA-binding transcription activator activity"/>
    <property type="evidence" value="ECO:0007669"/>
    <property type="project" value="InterPro"/>
</dbReference>
<accession>A0AAV4LBU3</accession>
<evidence type="ECO:0000313" key="12">
    <source>
        <dbReference type="Proteomes" id="UP001057291"/>
    </source>
</evidence>
<feature type="domain" description="RNA polymerase sigma factor 54 DNA-binding" evidence="9">
    <location>
        <begin position="286"/>
        <end position="444"/>
    </location>
</feature>
<dbReference type="Pfam" id="PF04963">
    <property type="entry name" value="Sigma54_CBD"/>
    <property type="match status" value="1"/>
</dbReference>
<dbReference type="PANTHER" id="PTHR32248:SF4">
    <property type="entry name" value="RNA POLYMERASE SIGMA-54 FACTOR"/>
    <property type="match status" value="1"/>
</dbReference>
<dbReference type="EMBL" id="BOQE01000001">
    <property type="protein sequence ID" value="GIM45263.1"/>
    <property type="molecule type" value="Genomic_DNA"/>
</dbReference>
<evidence type="ECO:0000256" key="3">
    <source>
        <dbReference type="ARBA" id="ARBA00022679"/>
    </source>
</evidence>
<feature type="domain" description="RNA polymerase sigma factor 54 core-binding" evidence="10">
    <location>
        <begin position="82"/>
        <end position="269"/>
    </location>
</feature>
<dbReference type="PROSITE" id="PS50044">
    <property type="entry name" value="SIGMA54_3"/>
    <property type="match status" value="1"/>
</dbReference>
<dbReference type="Pfam" id="PF00309">
    <property type="entry name" value="Sigma54_AID"/>
    <property type="match status" value="1"/>
</dbReference>
<evidence type="ECO:0000256" key="7">
    <source>
        <dbReference type="ARBA" id="ARBA00023125"/>
    </source>
</evidence>
<dbReference type="InterPro" id="IPR000394">
    <property type="entry name" value="RNA_pol_sigma_54"/>
</dbReference>
<organism evidence="11 12">
    <name type="scientific">Collibacillus ludicampi</name>
    <dbReference type="NCBI Taxonomy" id="2771369"/>
    <lineage>
        <taxon>Bacteria</taxon>
        <taxon>Bacillati</taxon>
        <taxon>Bacillota</taxon>
        <taxon>Bacilli</taxon>
        <taxon>Bacillales</taxon>
        <taxon>Alicyclobacillaceae</taxon>
        <taxon>Collibacillus</taxon>
    </lineage>
</organism>
<keyword evidence="5" id="KW-0805">Transcription regulation</keyword>
<sequence>MQIGFGLWQEQTQKLVMTPELRQAITVLQFSSQELLEYIENEMTHNPVIEWSASDWAKVAQQQREGMGRERASLREAKEVPFEAVVRKPETLQEHLLTQLALLHISPLERKIAEYIIGNLDTNGYLSMDITEMASLLRVKAADVEKALHHVQSLEPTGVGARNLRECLLLQLREMGEDTPVMSKLVQEHLQDLADAKYSKIAESLGITQLEVQAASDLLKTLDPKPGRAYSDEHPAYVVPDITIEKVGGEYVVVLNDRVLPRLHINDFYRGILSGGKKDVCSETREYITGKLNSALWLLKSIEQRRNTIYKVTQAIVEMQRDFFEYGIDGLKPLTLRQVAEKVELHESTVSRATTGKYVQTPRGVFELKYFFTSGVSTDFGGSASAESIKAKIKKWIAQENPKVPLSDQKITDLLKQEGIQISRRTVAKYREEMGILSSAKRKRI</sequence>
<dbReference type="InterPro" id="IPR007046">
    <property type="entry name" value="RNA_pol_sigma_54_core-bd"/>
</dbReference>
<reference evidence="11" key="1">
    <citation type="journal article" date="2023" name="Int. J. Syst. Evol. Microbiol.">
        <title>Collibacillus ludicampi gen. nov., sp. nov., a new soil bacterium of the family Alicyclobacillaceae.</title>
        <authorList>
            <person name="Jojima T."/>
            <person name="Ioku Y."/>
            <person name="Fukuta Y."/>
            <person name="Shirasaka N."/>
            <person name="Matsumura Y."/>
            <person name="Mori M."/>
        </authorList>
    </citation>
    <scope>NUCLEOTIDE SEQUENCE</scope>
    <source>
        <strain evidence="11">TP075</strain>
    </source>
</reference>
<gene>
    <name evidence="11" type="ORF">DNHGIG_08120</name>
</gene>
<comment type="similarity">
    <text evidence="1">Belongs to the sigma-54 factor family.</text>
</comment>
<evidence type="ECO:0000256" key="4">
    <source>
        <dbReference type="ARBA" id="ARBA00022695"/>
    </source>
</evidence>
<evidence type="ECO:0000259" key="9">
    <source>
        <dbReference type="Pfam" id="PF04552"/>
    </source>
</evidence>
<dbReference type="GO" id="GO:0016779">
    <property type="term" value="F:nucleotidyltransferase activity"/>
    <property type="evidence" value="ECO:0007669"/>
    <property type="project" value="UniProtKB-KW"/>
</dbReference>
<protein>
    <submittedName>
        <fullName evidence="11">RNA polymerase sigma-54 factor</fullName>
    </submittedName>
</protein>
<dbReference type="GO" id="GO:0003677">
    <property type="term" value="F:DNA binding"/>
    <property type="evidence" value="ECO:0007669"/>
    <property type="project" value="UniProtKB-KW"/>
</dbReference>
<keyword evidence="6" id="KW-0731">Sigma factor</keyword>
<evidence type="ECO:0000256" key="6">
    <source>
        <dbReference type="ARBA" id="ARBA00023082"/>
    </source>
</evidence>
<evidence type="ECO:0000256" key="5">
    <source>
        <dbReference type="ARBA" id="ARBA00023015"/>
    </source>
</evidence>
<evidence type="ECO:0000313" key="11">
    <source>
        <dbReference type="EMBL" id="GIM45263.1"/>
    </source>
</evidence>
<dbReference type="PRINTS" id="PR00045">
    <property type="entry name" value="SIGMA54FCT"/>
</dbReference>
<proteinExistence type="inferred from homology"/>
<keyword evidence="2" id="KW-0240">DNA-directed RNA polymerase</keyword>
<dbReference type="GO" id="GO:0006352">
    <property type="term" value="P:DNA-templated transcription initiation"/>
    <property type="evidence" value="ECO:0007669"/>
    <property type="project" value="InterPro"/>
</dbReference>
<evidence type="ECO:0000256" key="2">
    <source>
        <dbReference type="ARBA" id="ARBA00022478"/>
    </source>
</evidence>
<comment type="caution">
    <text evidence="11">The sequence shown here is derived from an EMBL/GenBank/DDBJ whole genome shotgun (WGS) entry which is preliminary data.</text>
</comment>
<dbReference type="Pfam" id="PF04552">
    <property type="entry name" value="Sigma54_DBD"/>
    <property type="match status" value="1"/>
</dbReference>
<dbReference type="PANTHER" id="PTHR32248">
    <property type="entry name" value="RNA POLYMERASE SIGMA-54 FACTOR"/>
    <property type="match status" value="1"/>
</dbReference>
<dbReference type="PIRSF" id="PIRSF000774">
    <property type="entry name" value="RpoN"/>
    <property type="match status" value="1"/>
</dbReference>
<dbReference type="Gene3D" id="1.10.10.60">
    <property type="entry name" value="Homeodomain-like"/>
    <property type="match status" value="1"/>
</dbReference>
<name>A0AAV4LBU3_9BACL</name>
<dbReference type="RefSeq" id="WP_282198481.1">
    <property type="nucleotide sequence ID" value="NZ_BOQE01000001.1"/>
</dbReference>
<dbReference type="Proteomes" id="UP001057291">
    <property type="component" value="Unassembled WGS sequence"/>
</dbReference>
<dbReference type="GO" id="GO:0016987">
    <property type="term" value="F:sigma factor activity"/>
    <property type="evidence" value="ECO:0007669"/>
    <property type="project" value="UniProtKB-KW"/>
</dbReference>
<keyword evidence="7" id="KW-0238">DNA-binding</keyword>
<dbReference type="GO" id="GO:0000428">
    <property type="term" value="C:DNA-directed RNA polymerase complex"/>
    <property type="evidence" value="ECO:0007669"/>
    <property type="project" value="UniProtKB-KW"/>
</dbReference>
<keyword evidence="12" id="KW-1185">Reference proteome</keyword>